<keyword evidence="3" id="KW-0176">Collagen</keyword>
<reference evidence="5 6" key="1">
    <citation type="journal article" date="2007" name="Nature">
        <title>Genome of the marsupial Monodelphis domestica reveals innovation in non-coding sequences.</title>
        <authorList>
            <person name="Mikkelsen T.S."/>
            <person name="Wakefield M.J."/>
            <person name="Aken B."/>
            <person name="Amemiya C.T."/>
            <person name="Chang J.L."/>
            <person name="Duke S."/>
            <person name="Garber M."/>
            <person name="Gentles A.J."/>
            <person name="Goodstadt L."/>
            <person name="Heger A."/>
            <person name="Jurka J."/>
            <person name="Kamal M."/>
            <person name="Mauceli E."/>
            <person name="Searle S.M."/>
            <person name="Sharpe T."/>
            <person name="Baker M.L."/>
            <person name="Batzer M.A."/>
            <person name="Benos P.V."/>
            <person name="Belov K."/>
            <person name="Clamp M."/>
            <person name="Cook A."/>
            <person name="Cuff J."/>
            <person name="Das R."/>
            <person name="Davidow L."/>
            <person name="Deakin J.E."/>
            <person name="Fazzari M.J."/>
            <person name="Glass J.L."/>
            <person name="Grabherr M."/>
            <person name="Greally J.M."/>
            <person name="Gu W."/>
            <person name="Hore T.A."/>
            <person name="Huttley G.A."/>
            <person name="Kleber M."/>
            <person name="Jirtle R.L."/>
            <person name="Koina E."/>
            <person name="Lee J.T."/>
            <person name="Mahony S."/>
            <person name="Marra M.A."/>
            <person name="Miller R.D."/>
            <person name="Nicholls R.D."/>
            <person name="Oda M."/>
            <person name="Papenfuss A.T."/>
            <person name="Parra Z.E."/>
            <person name="Pollock D.D."/>
            <person name="Ray D.A."/>
            <person name="Schein J.E."/>
            <person name="Speed T.P."/>
            <person name="Thompson K."/>
            <person name="VandeBerg J.L."/>
            <person name="Wade C.M."/>
            <person name="Walker J.A."/>
            <person name="Waters P.D."/>
            <person name="Webber C."/>
            <person name="Weidman J.R."/>
            <person name="Xie X."/>
            <person name="Zody M.C."/>
            <person name="Baldwin J."/>
            <person name="Abdouelleil A."/>
            <person name="Abdulkadir J."/>
            <person name="Abebe A."/>
            <person name="Abera B."/>
            <person name="Abreu J."/>
            <person name="Acer S.C."/>
            <person name="Aftuck L."/>
            <person name="Alexander A."/>
            <person name="An P."/>
            <person name="Anderson E."/>
            <person name="Anderson S."/>
            <person name="Arachi H."/>
            <person name="Azer M."/>
            <person name="Bachantsang P."/>
            <person name="Barry A."/>
            <person name="Bayul T."/>
            <person name="Berlin A."/>
            <person name="Bessette D."/>
            <person name="Bloom T."/>
            <person name="Bloom T."/>
            <person name="Boguslavskiy L."/>
            <person name="Bonnet C."/>
            <person name="Boukhgalter B."/>
            <person name="Bourzgui I."/>
            <person name="Brown A."/>
            <person name="Cahill P."/>
            <person name="Channer S."/>
            <person name="Cheshatsang Y."/>
            <person name="Chuda L."/>
            <person name="Citroen M."/>
            <person name="Collymore A."/>
            <person name="Cooke P."/>
            <person name="Costello M."/>
            <person name="D'Aco K."/>
            <person name="Daza R."/>
            <person name="De Haan G."/>
            <person name="DeGray S."/>
            <person name="DeMaso C."/>
            <person name="Dhargay N."/>
            <person name="Dooley K."/>
            <person name="Dooley E."/>
            <person name="Doricent M."/>
            <person name="Dorje P."/>
            <person name="Dorjee K."/>
            <person name="Dupes A."/>
            <person name="Elong R."/>
            <person name="Falk J."/>
            <person name="Farina A."/>
            <person name="Faro S."/>
            <person name="Ferguson D."/>
            <person name="Fisher S."/>
            <person name="Foley C.D."/>
            <person name="Franke A."/>
            <person name="Friedrich D."/>
            <person name="Gadbois L."/>
            <person name="Gearin G."/>
            <person name="Gearin C.R."/>
            <person name="Giannoukos G."/>
            <person name="Goode T."/>
            <person name="Graham J."/>
            <person name="Grandbois E."/>
            <person name="Grewal S."/>
            <person name="Gyaltsen K."/>
            <person name="Hafez N."/>
            <person name="Hagos B."/>
            <person name="Hall J."/>
            <person name="Henson C."/>
            <person name="Hollinger A."/>
            <person name="Honan T."/>
            <person name="Huard M.D."/>
            <person name="Hughes L."/>
            <person name="Hurhula B."/>
            <person name="Husby M.E."/>
            <person name="Kamat A."/>
            <person name="Kanga B."/>
            <person name="Kashin S."/>
            <person name="Khazanovich D."/>
            <person name="Kisner P."/>
            <person name="Lance K."/>
            <person name="Lara M."/>
            <person name="Lee W."/>
            <person name="Lennon N."/>
            <person name="Letendre F."/>
            <person name="LeVine R."/>
            <person name="Lipovsky A."/>
            <person name="Liu X."/>
            <person name="Liu J."/>
            <person name="Liu S."/>
            <person name="Lokyitsang T."/>
            <person name="Lokyitsang Y."/>
            <person name="Lubonja R."/>
            <person name="Lui A."/>
            <person name="MacDonald P."/>
            <person name="Magnisalis V."/>
            <person name="Maru K."/>
            <person name="Matthews C."/>
            <person name="McCusker W."/>
            <person name="McDonough S."/>
            <person name="Mehta T."/>
            <person name="Meldrim J."/>
            <person name="Meneus L."/>
            <person name="Mihai O."/>
            <person name="Mihalev A."/>
            <person name="Mihova T."/>
            <person name="Mittelman R."/>
            <person name="Mlenga V."/>
            <person name="Montmayeur A."/>
            <person name="Mulrain L."/>
            <person name="Navidi A."/>
            <person name="Naylor J."/>
            <person name="Negash T."/>
            <person name="Nguyen T."/>
            <person name="Nguyen N."/>
            <person name="Nicol R."/>
            <person name="Norbu C."/>
            <person name="Norbu N."/>
            <person name="Novod N."/>
            <person name="O'Neill B."/>
            <person name="Osman S."/>
            <person name="Markiewicz E."/>
            <person name="Oyono O.L."/>
            <person name="Patti C."/>
            <person name="Phunkhang P."/>
            <person name="Pierre F."/>
            <person name="Priest M."/>
            <person name="Raghuraman S."/>
            <person name="Rege F."/>
            <person name="Reyes R."/>
            <person name="Rise C."/>
            <person name="Rogov P."/>
            <person name="Ross K."/>
            <person name="Ryan E."/>
            <person name="Settipalli S."/>
            <person name="Shea T."/>
            <person name="Sherpa N."/>
            <person name="Shi L."/>
            <person name="Shih D."/>
            <person name="Sparrow T."/>
            <person name="Spaulding J."/>
            <person name="Stalker J."/>
            <person name="Stange-Thomann N."/>
            <person name="Stavropoulos S."/>
            <person name="Stone C."/>
            <person name="Strader C."/>
            <person name="Tesfaye S."/>
            <person name="Thomson T."/>
            <person name="Thoulutsang Y."/>
            <person name="Thoulutsang D."/>
            <person name="Topham K."/>
            <person name="Topping I."/>
            <person name="Tsamla T."/>
            <person name="Vassiliev H."/>
            <person name="Vo A."/>
            <person name="Wangchuk T."/>
            <person name="Wangdi T."/>
            <person name="Weiand M."/>
            <person name="Wilkinson J."/>
            <person name="Wilson A."/>
            <person name="Yadav S."/>
            <person name="Young G."/>
            <person name="Yu Q."/>
            <person name="Zembek L."/>
            <person name="Zhong D."/>
            <person name="Zimmer A."/>
            <person name="Zwirko Z."/>
            <person name="Jaffe D.B."/>
            <person name="Alvarez P."/>
            <person name="Brockman W."/>
            <person name="Butler J."/>
            <person name="Chin C."/>
            <person name="Gnerre S."/>
            <person name="MacCallum I."/>
            <person name="Graves J.A."/>
            <person name="Ponting C.P."/>
            <person name="Breen M."/>
            <person name="Samollow P.B."/>
            <person name="Lander E.S."/>
            <person name="Lindblad-Toh K."/>
        </authorList>
    </citation>
    <scope>NUCLEOTIDE SEQUENCE [LARGE SCALE GENOMIC DNA]</scope>
</reference>
<dbReference type="AlphaFoldDB" id="F7FYR1"/>
<dbReference type="eggNOG" id="KOG3544">
    <property type="taxonomic scope" value="Eukaryota"/>
</dbReference>
<keyword evidence="6" id="KW-1185">Reference proteome</keyword>
<dbReference type="GO" id="GO:0005201">
    <property type="term" value="F:extracellular matrix structural constituent"/>
    <property type="evidence" value="ECO:0007669"/>
    <property type="project" value="InterPro"/>
</dbReference>
<evidence type="ECO:0000313" key="6">
    <source>
        <dbReference type="Proteomes" id="UP000002280"/>
    </source>
</evidence>
<sequence>MNFLHLLSSEVIQHITIHCLNMSVWQQGTGQVSPHHAVRFRAWNGQIFEAGGQFEPEVSSDDCKVQDGRWHQTLFTFRTQDPSQLPIVSVYNLPPATPGKQYRLEVGPACFL</sequence>
<dbReference type="PROSITE" id="PS51461">
    <property type="entry name" value="NC1_FIB"/>
    <property type="match status" value="1"/>
</dbReference>
<name>F7FYR1_MONDO</name>
<reference evidence="5" key="3">
    <citation type="submission" date="2025-09" db="UniProtKB">
        <authorList>
            <consortium name="Ensembl"/>
        </authorList>
    </citation>
    <scope>IDENTIFICATION</scope>
</reference>
<dbReference type="STRING" id="13616.ENSMODP00000004868"/>
<dbReference type="Gene3D" id="2.60.120.1000">
    <property type="match status" value="1"/>
</dbReference>
<organism evidence="5 6">
    <name type="scientific">Monodelphis domestica</name>
    <name type="common">Gray short-tailed opossum</name>
    <dbReference type="NCBI Taxonomy" id="13616"/>
    <lineage>
        <taxon>Eukaryota</taxon>
        <taxon>Metazoa</taxon>
        <taxon>Chordata</taxon>
        <taxon>Craniata</taxon>
        <taxon>Vertebrata</taxon>
        <taxon>Euteleostomi</taxon>
        <taxon>Mammalia</taxon>
        <taxon>Metatheria</taxon>
        <taxon>Didelphimorphia</taxon>
        <taxon>Didelphidae</taxon>
        <taxon>Monodelphis</taxon>
    </lineage>
</organism>
<dbReference type="InParanoid" id="F7FYR1"/>
<dbReference type="OMA" id="GRWHQTN"/>
<evidence type="ECO:0000256" key="3">
    <source>
        <dbReference type="ARBA" id="ARBA00023119"/>
    </source>
</evidence>
<evidence type="ECO:0000259" key="4">
    <source>
        <dbReference type="PROSITE" id="PS51461"/>
    </source>
</evidence>
<dbReference type="GO" id="GO:0005581">
    <property type="term" value="C:collagen trimer"/>
    <property type="evidence" value="ECO:0007669"/>
    <property type="project" value="UniProtKB-KW"/>
</dbReference>
<accession>F7FYR1</accession>
<dbReference type="GeneTree" id="ENSGT00940000163466"/>
<dbReference type="Pfam" id="PF01410">
    <property type="entry name" value="COLFI"/>
    <property type="match status" value="1"/>
</dbReference>
<evidence type="ECO:0000313" key="5">
    <source>
        <dbReference type="Ensembl" id="ENSMODP00000004868.4"/>
    </source>
</evidence>
<dbReference type="Bgee" id="ENSMODG00000003958">
    <property type="expression patterns" value="Expressed in skeleton of lower jaw and 17 other cell types or tissues"/>
</dbReference>
<dbReference type="Ensembl" id="ENSMODT00000004972.4">
    <property type="protein sequence ID" value="ENSMODP00000004868.4"/>
    <property type="gene ID" value="ENSMODG00000003958.4"/>
</dbReference>
<protein>
    <recommendedName>
        <fullName evidence="4">Fibrillar collagen NC1 domain-containing protein</fullName>
    </recommendedName>
</protein>
<evidence type="ECO:0000256" key="2">
    <source>
        <dbReference type="ARBA" id="ARBA00022525"/>
    </source>
</evidence>
<dbReference type="Proteomes" id="UP000002280">
    <property type="component" value="Chromosome 1"/>
</dbReference>
<proteinExistence type="predicted"/>
<evidence type="ECO:0000256" key="1">
    <source>
        <dbReference type="ARBA" id="ARBA00004613"/>
    </source>
</evidence>
<comment type="subcellular location">
    <subcellularLocation>
        <location evidence="1">Secreted</location>
    </subcellularLocation>
</comment>
<dbReference type="GO" id="GO:0005576">
    <property type="term" value="C:extracellular region"/>
    <property type="evidence" value="ECO:0007669"/>
    <property type="project" value="UniProtKB-SubCell"/>
</dbReference>
<dbReference type="InterPro" id="IPR000885">
    <property type="entry name" value="Fib_collagen_C"/>
</dbReference>
<reference evidence="5" key="2">
    <citation type="submission" date="2025-08" db="UniProtKB">
        <authorList>
            <consortium name="Ensembl"/>
        </authorList>
    </citation>
    <scope>IDENTIFICATION</scope>
</reference>
<feature type="domain" description="Fibrillar collagen NC1" evidence="4">
    <location>
        <begin position="1"/>
        <end position="112"/>
    </location>
</feature>
<keyword evidence="2" id="KW-0964">Secreted</keyword>
<dbReference type="HOGENOM" id="CLU_001074_19_1_1"/>
<dbReference type="FunFam" id="2.60.120.1000:FF:000006">
    <property type="entry name" value="collagen alpha-1(XXVII) chain isoform X1"/>
    <property type="match status" value="1"/>
</dbReference>